<evidence type="ECO:0008006" key="4">
    <source>
        <dbReference type="Google" id="ProtNLM"/>
    </source>
</evidence>
<accession>A0A1Q9R2E3</accession>
<dbReference type="RefSeq" id="WP_075804462.1">
    <property type="nucleotide sequence ID" value="NZ_MKZO01000032.1"/>
</dbReference>
<dbReference type="EMBL" id="MKZO01000032">
    <property type="protein sequence ID" value="OLS61462.1"/>
    <property type="molecule type" value="Genomic_DNA"/>
</dbReference>
<dbReference type="AlphaFoldDB" id="A0A1Q9R2E3"/>
<dbReference type="Proteomes" id="UP000186736">
    <property type="component" value="Unassembled WGS sequence"/>
</dbReference>
<dbReference type="InterPro" id="IPR012902">
    <property type="entry name" value="N_methyl_site"/>
</dbReference>
<dbReference type="Pfam" id="PF16732">
    <property type="entry name" value="ComP_DUS"/>
    <property type="match status" value="1"/>
</dbReference>
<dbReference type="NCBIfam" id="TIGR02532">
    <property type="entry name" value="IV_pilin_GFxxxE"/>
    <property type="match status" value="1"/>
</dbReference>
<dbReference type="GO" id="GO:0043683">
    <property type="term" value="P:type IV pilus assembly"/>
    <property type="evidence" value="ECO:0007669"/>
    <property type="project" value="InterPro"/>
</dbReference>
<evidence type="ECO:0000313" key="3">
    <source>
        <dbReference type="Proteomes" id="UP000186736"/>
    </source>
</evidence>
<comment type="caution">
    <text evidence="2">The sequence shown here is derived from an EMBL/GenBank/DDBJ whole genome shotgun (WGS) entry which is preliminary data.</text>
</comment>
<proteinExistence type="predicted"/>
<dbReference type="InterPro" id="IPR045584">
    <property type="entry name" value="Pilin-like"/>
</dbReference>
<keyword evidence="1" id="KW-1133">Transmembrane helix</keyword>
<feature type="transmembrane region" description="Helical" evidence="1">
    <location>
        <begin position="6"/>
        <end position="28"/>
    </location>
</feature>
<organism evidence="2 3">
    <name type="scientific">Pseudomonas putida</name>
    <name type="common">Arthrobacter siderocapsulatus</name>
    <dbReference type="NCBI Taxonomy" id="303"/>
    <lineage>
        <taxon>Bacteria</taxon>
        <taxon>Pseudomonadati</taxon>
        <taxon>Pseudomonadota</taxon>
        <taxon>Gammaproteobacteria</taxon>
        <taxon>Pseudomonadales</taxon>
        <taxon>Pseudomonadaceae</taxon>
        <taxon>Pseudomonas</taxon>
    </lineage>
</organism>
<dbReference type="InterPro" id="IPR031982">
    <property type="entry name" value="PilE-like"/>
</dbReference>
<dbReference type="OrthoDB" id="5296638at2"/>
<dbReference type="SUPFAM" id="SSF54523">
    <property type="entry name" value="Pili subunits"/>
    <property type="match status" value="1"/>
</dbReference>
<dbReference type="Pfam" id="PF07963">
    <property type="entry name" value="N_methyl"/>
    <property type="match status" value="1"/>
</dbReference>
<sequence>MQRTQNGLSLIEVLIVLALVGMLAGIAYPSYSEMVRKGARTEIAGILYESAQHLEQHHSRTGRYLDTDGSIVPLPDGNAHYRLHARREADSYLLSATRRPGGPMAFDACGDFELDHRGVRANPGSDADAGKGCWEG</sequence>
<evidence type="ECO:0000313" key="2">
    <source>
        <dbReference type="EMBL" id="OLS61462.1"/>
    </source>
</evidence>
<protein>
    <recommendedName>
        <fullName evidence="4">Pilus assembly protein PilE</fullName>
    </recommendedName>
</protein>
<evidence type="ECO:0000256" key="1">
    <source>
        <dbReference type="SAM" id="Phobius"/>
    </source>
</evidence>
<keyword evidence="1" id="KW-0472">Membrane</keyword>
<keyword evidence="1" id="KW-0812">Transmembrane</keyword>
<dbReference type="Gene3D" id="3.30.700.10">
    <property type="entry name" value="Glycoprotein, Type 4 Pilin"/>
    <property type="match status" value="1"/>
</dbReference>
<gene>
    <name evidence="2" type="ORF">PSEMO_36820</name>
</gene>
<name>A0A1Q9R2E3_PSEPU</name>
<reference evidence="2 3" key="1">
    <citation type="submission" date="2016-10" db="EMBL/GenBank/DDBJ databases">
        <title>Genome Sequence of Pseudomonas putida GM4FR.</title>
        <authorList>
            <person name="Poehlein A."/>
            <person name="Wemheuer F."/>
            <person name="Hollensteiner J."/>
            <person name="Wemheuer B."/>
        </authorList>
    </citation>
    <scope>NUCLEOTIDE SEQUENCE [LARGE SCALE GENOMIC DNA]</scope>
    <source>
        <strain evidence="2 3">GM4FR</strain>
    </source>
</reference>